<evidence type="ECO:0000256" key="2">
    <source>
        <dbReference type="ARBA" id="ARBA00022723"/>
    </source>
</evidence>
<evidence type="ECO:0000256" key="5">
    <source>
        <dbReference type="PIRSR" id="PIRSR604294-1"/>
    </source>
</evidence>
<feature type="binding site" evidence="5">
    <location>
        <position position="250"/>
    </location>
    <ligand>
        <name>Fe cation</name>
        <dbReference type="ChEBI" id="CHEBI:24875"/>
        <note>catalytic</note>
    </ligand>
</feature>
<dbReference type="OMA" id="VHHPFDG"/>
<reference evidence="7 8" key="2">
    <citation type="journal article" date="2007" name="BMC Biol.">
        <title>A 100%-complete sequence reveals unusually simple genomic features in the hot-spring red alga Cyanidioschyzon merolae.</title>
        <authorList>
            <person name="Nozaki H."/>
            <person name="Takano H."/>
            <person name="Misumi O."/>
            <person name="Terasawa K."/>
            <person name="Matsuzaki M."/>
            <person name="Maruyama S."/>
            <person name="Nishida K."/>
            <person name="Yagisawa F."/>
            <person name="Yoshida Y."/>
            <person name="Fujiwara T."/>
            <person name="Takio S."/>
            <person name="Tamura K."/>
            <person name="Chung S.J."/>
            <person name="Nakamura S."/>
            <person name="Kuroiwa H."/>
            <person name="Tanaka K."/>
            <person name="Sato N."/>
            <person name="Kuroiwa T."/>
        </authorList>
    </citation>
    <scope>NUCLEOTIDE SEQUENCE [LARGE SCALE GENOMIC DNA]</scope>
    <source>
        <strain evidence="7 8">10D</strain>
    </source>
</reference>
<gene>
    <name evidence="7" type="ORF">CYME_CMS362C</name>
</gene>
<dbReference type="eggNOG" id="KOG1285">
    <property type="taxonomic scope" value="Eukaryota"/>
</dbReference>
<dbReference type="Pfam" id="PF03055">
    <property type="entry name" value="RPE65"/>
    <property type="match status" value="1"/>
</dbReference>
<comment type="similarity">
    <text evidence="1">Belongs to the carotenoid oxygenase family.</text>
</comment>
<dbReference type="RefSeq" id="XP_005538977.1">
    <property type="nucleotide sequence ID" value="XM_005538920.1"/>
</dbReference>
<dbReference type="GO" id="GO:0046872">
    <property type="term" value="F:metal ion binding"/>
    <property type="evidence" value="ECO:0007669"/>
    <property type="project" value="UniProtKB-KW"/>
</dbReference>
<name>M1UX40_CYAM1</name>
<accession>M1UX40</accession>
<sequence length="610" mass="68619">MNLHPGDKTAFVVGNGALRHWKGASVNATATFQCGRLKRRSLRPARSGGATHLSSQESGATNTVREQGQLTSAPGKTQSLSAFDRRSWELAHGDMNEEDSYVLDLPDLPHDLVGTLYRNGPSKFTIGSRRMLHPWEGDGAVAAFTLRGDGTVWFRNRFVRTEGYLKERRAGYQLYRGTFATPLPGGIVTNAFRLEQKNLANTNVIYHANQLLALYEGGLPYELRPDTLETKGVFRLGGTLTGPMPMFTAHPHVDPLRRGRLVGFSSRMHLNGLRIRFLEFASENWKLCSERTVDIDGFGFFHDFMITQRYYILLQAPLRFHPLPFVLGLKCPGECITWEGDRMPTRLLLIPRDDPGAPVREVLSETCTAFHFVNAYDDDDDDAVVLDACRMDRLFLGETRRHRNGLSRTQRVVEAVDFGTQVPKCSLWRCRIPTRSGSGTQRATWREVNTTHVDFPVVNPSRLTQPYRYVYMGASALGTEPGPLKNIIKVDADTGQTLATWQPPSVYEFAGEPVFAPRLIEPDKESAEDDGYILSVVSDGLHRSTYLVILDASDLKLVCKVPLRTFLPMGLHGTWTAQVFQPQPKRRTVQDLFESKNWNEVDSSLPLFRF</sequence>
<dbReference type="OrthoDB" id="2348at2759"/>
<proteinExistence type="inferred from homology"/>
<evidence type="ECO:0000256" key="6">
    <source>
        <dbReference type="SAM" id="MobiDB-lite"/>
    </source>
</evidence>
<dbReference type="GO" id="GO:0016121">
    <property type="term" value="P:carotene catabolic process"/>
    <property type="evidence" value="ECO:0007669"/>
    <property type="project" value="TreeGrafter"/>
</dbReference>
<keyword evidence="4 5" id="KW-0408">Iron</keyword>
<dbReference type="STRING" id="280699.M1UX40"/>
<reference evidence="7 8" key="1">
    <citation type="journal article" date="2004" name="Nature">
        <title>Genome sequence of the ultrasmall unicellular red alga Cyanidioschyzon merolae 10D.</title>
        <authorList>
            <person name="Matsuzaki M."/>
            <person name="Misumi O."/>
            <person name="Shin-i T."/>
            <person name="Maruyama S."/>
            <person name="Takahara M."/>
            <person name="Miyagishima S."/>
            <person name="Mori T."/>
            <person name="Nishida K."/>
            <person name="Yagisawa F."/>
            <person name="Nishida K."/>
            <person name="Yoshida Y."/>
            <person name="Nishimura Y."/>
            <person name="Nakao S."/>
            <person name="Kobayashi T."/>
            <person name="Momoyama Y."/>
            <person name="Higashiyama T."/>
            <person name="Minoda A."/>
            <person name="Sano M."/>
            <person name="Nomoto H."/>
            <person name="Oishi K."/>
            <person name="Hayashi H."/>
            <person name="Ohta F."/>
            <person name="Nishizaka S."/>
            <person name="Haga S."/>
            <person name="Miura S."/>
            <person name="Morishita T."/>
            <person name="Kabeya Y."/>
            <person name="Terasawa K."/>
            <person name="Suzuki Y."/>
            <person name="Ishii Y."/>
            <person name="Asakawa S."/>
            <person name="Takano H."/>
            <person name="Ohta N."/>
            <person name="Kuroiwa H."/>
            <person name="Tanaka K."/>
            <person name="Shimizu N."/>
            <person name="Sugano S."/>
            <person name="Sato N."/>
            <person name="Nozaki H."/>
            <person name="Ogasawara N."/>
            <person name="Kohara Y."/>
            <person name="Kuroiwa T."/>
        </authorList>
    </citation>
    <scope>NUCLEOTIDE SEQUENCE [LARGE SCALE GENOMIC DNA]</scope>
    <source>
        <strain evidence="7 8">10D</strain>
    </source>
</reference>
<dbReference type="PANTHER" id="PTHR10543:SF89">
    <property type="entry name" value="CAROTENOID 9,10(9',10')-CLEAVAGE DIOXYGENASE 1"/>
    <property type="match status" value="1"/>
</dbReference>
<feature type="binding site" evidence="5">
    <location>
        <position position="302"/>
    </location>
    <ligand>
        <name>Fe cation</name>
        <dbReference type="ChEBI" id="CHEBI:24875"/>
        <note>catalytic</note>
    </ligand>
</feature>
<dbReference type="Gramene" id="CMS362CT">
    <property type="protein sequence ID" value="CMS362CT"/>
    <property type="gene ID" value="CMS362C"/>
</dbReference>
<protein>
    <submittedName>
        <fullName evidence="7">9-cis-epoxycarotenoid dioxygenase, neoxanthin cleavage enzyme-like protein</fullName>
    </submittedName>
</protein>
<dbReference type="Proteomes" id="UP000007014">
    <property type="component" value="Chromosome 19"/>
</dbReference>
<feature type="compositionally biased region" description="Polar residues" evidence="6">
    <location>
        <begin position="52"/>
        <end position="78"/>
    </location>
</feature>
<dbReference type="GO" id="GO:0010436">
    <property type="term" value="F:carotenoid dioxygenase activity"/>
    <property type="evidence" value="ECO:0007669"/>
    <property type="project" value="TreeGrafter"/>
</dbReference>
<keyword evidence="3" id="KW-0560">Oxidoreductase</keyword>
<feature type="binding site" evidence="5">
    <location>
        <position position="371"/>
    </location>
    <ligand>
        <name>Fe cation</name>
        <dbReference type="ChEBI" id="CHEBI:24875"/>
        <note>catalytic</note>
    </ligand>
</feature>
<dbReference type="InterPro" id="IPR004294">
    <property type="entry name" value="Carotenoid_Oase"/>
</dbReference>
<evidence type="ECO:0000313" key="8">
    <source>
        <dbReference type="Proteomes" id="UP000007014"/>
    </source>
</evidence>
<comment type="cofactor">
    <cofactor evidence="5">
        <name>Fe(2+)</name>
        <dbReference type="ChEBI" id="CHEBI:29033"/>
    </cofactor>
    <text evidence="5">Binds 1 Fe(2+) ion per subunit.</text>
</comment>
<dbReference type="AlphaFoldDB" id="M1UX40"/>
<dbReference type="GeneID" id="16997316"/>
<keyword evidence="2 5" id="KW-0479">Metal-binding</keyword>
<dbReference type="HOGENOM" id="CLU_016472_6_3_1"/>
<keyword evidence="8" id="KW-1185">Reference proteome</keyword>
<dbReference type="PANTHER" id="PTHR10543">
    <property type="entry name" value="BETA-CAROTENE DIOXYGENASE"/>
    <property type="match status" value="1"/>
</dbReference>
<dbReference type="EMBL" id="AP006501">
    <property type="protein sequence ID" value="BAM82941.1"/>
    <property type="molecule type" value="Genomic_DNA"/>
</dbReference>
<evidence type="ECO:0000256" key="3">
    <source>
        <dbReference type="ARBA" id="ARBA00023002"/>
    </source>
</evidence>
<evidence type="ECO:0000256" key="4">
    <source>
        <dbReference type="ARBA" id="ARBA00023004"/>
    </source>
</evidence>
<evidence type="ECO:0000256" key="1">
    <source>
        <dbReference type="ARBA" id="ARBA00006787"/>
    </source>
</evidence>
<organism evidence="7 8">
    <name type="scientific">Cyanidioschyzon merolae (strain NIES-3377 / 10D)</name>
    <name type="common">Unicellular red alga</name>
    <dbReference type="NCBI Taxonomy" id="280699"/>
    <lineage>
        <taxon>Eukaryota</taxon>
        <taxon>Rhodophyta</taxon>
        <taxon>Bangiophyceae</taxon>
        <taxon>Cyanidiales</taxon>
        <taxon>Cyanidiaceae</taxon>
        <taxon>Cyanidioschyzon</taxon>
    </lineage>
</organism>
<evidence type="ECO:0000313" key="7">
    <source>
        <dbReference type="EMBL" id="BAM82941.1"/>
    </source>
</evidence>
<feature type="region of interest" description="Disordered" evidence="6">
    <location>
        <begin position="40"/>
        <end position="78"/>
    </location>
</feature>
<dbReference type="KEGG" id="cme:CYME_CMS362C"/>
<feature type="binding site" evidence="5">
    <location>
        <position position="572"/>
    </location>
    <ligand>
        <name>Fe cation</name>
        <dbReference type="ChEBI" id="CHEBI:24875"/>
        <note>catalytic</note>
    </ligand>
</feature>